<sequence>MTKRLFNLRNVPDDEADEVRDLLTAHAIEWYETAPGPWGISSPALWLQDADAYPQARRLLDDYQQARREQAREHARQHGSERFIDLLRRRPGYVLPRLAAIVAIVLLMLALPWLLLR</sequence>
<evidence type="ECO:0000256" key="1">
    <source>
        <dbReference type="SAM" id="Phobius"/>
    </source>
</evidence>
<gene>
    <name evidence="2" type="ORF">CSC65_09945</name>
</gene>
<protein>
    <recommendedName>
        <fullName evidence="4">Transmembrane protein</fullName>
    </recommendedName>
</protein>
<evidence type="ECO:0000313" key="2">
    <source>
        <dbReference type="EMBL" id="KAF1693977.1"/>
    </source>
</evidence>
<dbReference type="EMBL" id="PDWN01000009">
    <property type="protein sequence ID" value="KAF1693977.1"/>
    <property type="molecule type" value="Genomic_DNA"/>
</dbReference>
<accession>A0ABQ6Z6A1</accession>
<keyword evidence="1" id="KW-0812">Transmembrane</keyword>
<evidence type="ECO:0008006" key="4">
    <source>
        <dbReference type="Google" id="ProtNLM"/>
    </source>
</evidence>
<name>A0ABQ6Z6A1_9GAMM</name>
<proteinExistence type="predicted"/>
<dbReference type="RefSeq" id="WP_162410445.1">
    <property type="nucleotide sequence ID" value="NZ_CP093331.1"/>
</dbReference>
<dbReference type="Pfam" id="PF19661">
    <property type="entry name" value="DUF6164"/>
    <property type="match status" value="1"/>
</dbReference>
<evidence type="ECO:0000313" key="3">
    <source>
        <dbReference type="Proteomes" id="UP000788419"/>
    </source>
</evidence>
<reference evidence="2 3" key="1">
    <citation type="submission" date="2017-10" db="EMBL/GenBank/DDBJ databases">
        <title>Whole genome sequencing of members of genus Pseudoxanthomonas.</title>
        <authorList>
            <person name="Kumar S."/>
            <person name="Bansal K."/>
            <person name="Kaur A."/>
            <person name="Patil P."/>
            <person name="Sharma S."/>
            <person name="Patil P.B."/>
        </authorList>
    </citation>
    <scope>NUCLEOTIDE SEQUENCE [LARGE SCALE GENOMIC DNA]</scope>
    <source>
        <strain evidence="2 3">DSM 17801</strain>
    </source>
</reference>
<keyword evidence="3" id="KW-1185">Reference proteome</keyword>
<keyword evidence="1" id="KW-1133">Transmembrane helix</keyword>
<dbReference type="Proteomes" id="UP000788419">
    <property type="component" value="Unassembled WGS sequence"/>
</dbReference>
<feature type="transmembrane region" description="Helical" evidence="1">
    <location>
        <begin position="98"/>
        <end position="116"/>
    </location>
</feature>
<comment type="caution">
    <text evidence="2">The sequence shown here is derived from an EMBL/GenBank/DDBJ whole genome shotgun (WGS) entry which is preliminary data.</text>
</comment>
<keyword evidence="1" id="KW-0472">Membrane</keyword>
<organism evidence="2 3">
    <name type="scientific">Pseudoxanthomonas daejeonensis</name>
    <dbReference type="NCBI Taxonomy" id="266062"/>
    <lineage>
        <taxon>Bacteria</taxon>
        <taxon>Pseudomonadati</taxon>
        <taxon>Pseudomonadota</taxon>
        <taxon>Gammaproteobacteria</taxon>
        <taxon>Lysobacterales</taxon>
        <taxon>Lysobacteraceae</taxon>
        <taxon>Pseudoxanthomonas</taxon>
    </lineage>
</organism>
<dbReference type="InterPro" id="IPR046162">
    <property type="entry name" value="DUF6164"/>
</dbReference>